<gene>
    <name evidence="3" type="ORF">CKN69_00940</name>
</gene>
<evidence type="ECO:0000313" key="4">
    <source>
        <dbReference type="Proteomes" id="UP000297938"/>
    </source>
</evidence>
<dbReference type="Proteomes" id="UP000297938">
    <property type="component" value="Unassembled WGS sequence"/>
</dbReference>
<organism evidence="3 4">
    <name type="scientific">Carnobacterium divergens</name>
    <name type="common">Lactobacillus divergens</name>
    <dbReference type="NCBI Taxonomy" id="2748"/>
    <lineage>
        <taxon>Bacteria</taxon>
        <taxon>Bacillati</taxon>
        <taxon>Bacillota</taxon>
        <taxon>Bacilli</taxon>
        <taxon>Lactobacillales</taxon>
        <taxon>Carnobacteriaceae</taxon>
        <taxon>Carnobacterium</taxon>
    </lineage>
</organism>
<comment type="caution">
    <text evidence="3">The sequence shown here is derived from an EMBL/GenBank/DDBJ whole genome shotgun (WGS) entry which is preliminary data.</text>
</comment>
<evidence type="ECO:0000256" key="2">
    <source>
        <dbReference type="SAM" id="MobiDB-lite"/>
    </source>
</evidence>
<dbReference type="AlphaFoldDB" id="A0A7Z8D135"/>
<reference evidence="3 4" key="1">
    <citation type="journal article" date="2018" name="Int. J. Food Microbiol.">
        <title>Growth of Carnobacterium spp. isolated from chilled vacuum-packaged meat under relevant acidic conditions.</title>
        <authorList>
            <person name="Zhang P."/>
            <person name="Badoni M."/>
            <person name="Ganzle M."/>
            <person name="Yang X."/>
        </authorList>
    </citation>
    <scope>NUCLEOTIDE SEQUENCE [LARGE SCALE GENOMIC DNA]</scope>
    <source>
        <strain evidence="3 4">B2</strain>
    </source>
</reference>
<feature type="region of interest" description="Disordered" evidence="2">
    <location>
        <begin position="151"/>
        <end position="185"/>
    </location>
</feature>
<keyword evidence="1" id="KW-0175">Coiled coil</keyword>
<dbReference type="EMBL" id="NRPP01000002">
    <property type="protein sequence ID" value="TFJ30505.1"/>
    <property type="molecule type" value="Genomic_DNA"/>
</dbReference>
<dbReference type="InterPro" id="IPR009636">
    <property type="entry name" value="SCAF"/>
</dbReference>
<feature type="coiled-coil region" evidence="1">
    <location>
        <begin position="27"/>
        <end position="85"/>
    </location>
</feature>
<dbReference type="RefSeq" id="WP_135017664.1">
    <property type="nucleotide sequence ID" value="NZ_CBCPJX010000005.1"/>
</dbReference>
<accession>A0A7Z8D135</accession>
<evidence type="ECO:0000256" key="1">
    <source>
        <dbReference type="SAM" id="Coils"/>
    </source>
</evidence>
<feature type="compositionally biased region" description="Low complexity" evidence="2">
    <location>
        <begin position="162"/>
        <end position="176"/>
    </location>
</feature>
<evidence type="ECO:0000313" key="3">
    <source>
        <dbReference type="EMBL" id="TFJ30505.1"/>
    </source>
</evidence>
<proteinExistence type="predicted"/>
<sequence length="185" mass="20315">MKKEDLIALGIEEEAAKSIMALHGKTVTQLNAQVATAEGERDQFKEQLDANQSELNTLKESAKDNEELTKQLTEIQEKMDTVKAETETKLLSQKKDFAIQSALDKANPLDASIVLGLLDKDTIKVSDDGVQGLKEQLDGLKETKSFLFKQEETTETSQQFVTPGNPANNTPGNTDPFTAAANKFK</sequence>
<dbReference type="Pfam" id="PF06810">
    <property type="entry name" value="Phage_scaffold"/>
    <property type="match status" value="1"/>
</dbReference>
<name>A0A7Z8D135_CARDV</name>
<protein>
    <submittedName>
        <fullName evidence="3">Capsid protein</fullName>
    </submittedName>
</protein>